<sequence>MLALPPPVEVTLRDGRNCLIRPAAPEDFVGLFELERAIVRARHGVVKHEDELPGDVASYADVQVRAGLAATDGSACQLVAELEGRVVGEASILRLRFRMVNHVGVLGIGVLPGAQGLGIGRAMIEHLLAWARSHRDADGGGVRKVELGVRADNLKAVELYRALGFVVEGTRRGLVRADDGTFVDSLSMALFIPR</sequence>
<dbReference type="Gene3D" id="3.40.630.30">
    <property type="match status" value="1"/>
</dbReference>
<dbReference type="InterPro" id="IPR050832">
    <property type="entry name" value="Bact_Acetyltransf"/>
</dbReference>
<dbReference type="GO" id="GO:0016746">
    <property type="term" value="F:acyltransferase activity"/>
    <property type="evidence" value="ECO:0007669"/>
    <property type="project" value="UniProtKB-KW"/>
</dbReference>
<dbReference type="PROSITE" id="PS51186">
    <property type="entry name" value="GNAT"/>
    <property type="match status" value="1"/>
</dbReference>
<gene>
    <name evidence="4" type="ORF">SYV04_31990</name>
</gene>
<name>A0ABU5HC64_9BACT</name>
<evidence type="ECO:0000313" key="5">
    <source>
        <dbReference type="Proteomes" id="UP001291309"/>
    </source>
</evidence>
<organism evidence="4 5">
    <name type="scientific">Hyalangium rubrum</name>
    <dbReference type="NCBI Taxonomy" id="3103134"/>
    <lineage>
        <taxon>Bacteria</taxon>
        <taxon>Pseudomonadati</taxon>
        <taxon>Myxococcota</taxon>
        <taxon>Myxococcia</taxon>
        <taxon>Myxococcales</taxon>
        <taxon>Cystobacterineae</taxon>
        <taxon>Archangiaceae</taxon>
        <taxon>Hyalangium</taxon>
    </lineage>
</organism>
<dbReference type="Proteomes" id="UP001291309">
    <property type="component" value="Unassembled WGS sequence"/>
</dbReference>
<dbReference type="Pfam" id="PF00583">
    <property type="entry name" value="Acetyltransf_1"/>
    <property type="match status" value="1"/>
</dbReference>
<dbReference type="InterPro" id="IPR000182">
    <property type="entry name" value="GNAT_dom"/>
</dbReference>
<evidence type="ECO:0000313" key="4">
    <source>
        <dbReference type="EMBL" id="MDY7231053.1"/>
    </source>
</evidence>
<dbReference type="RefSeq" id="WP_321549763.1">
    <property type="nucleotide sequence ID" value="NZ_JAXIVS010000013.1"/>
</dbReference>
<keyword evidence="2 4" id="KW-0012">Acyltransferase</keyword>
<dbReference type="SUPFAM" id="SSF55729">
    <property type="entry name" value="Acyl-CoA N-acyltransferases (Nat)"/>
    <property type="match status" value="1"/>
</dbReference>
<evidence type="ECO:0000256" key="1">
    <source>
        <dbReference type="ARBA" id="ARBA00022679"/>
    </source>
</evidence>
<comment type="caution">
    <text evidence="4">The sequence shown here is derived from an EMBL/GenBank/DDBJ whole genome shotgun (WGS) entry which is preliminary data.</text>
</comment>
<dbReference type="PANTHER" id="PTHR43877">
    <property type="entry name" value="AMINOALKYLPHOSPHONATE N-ACETYLTRANSFERASE-RELATED-RELATED"/>
    <property type="match status" value="1"/>
</dbReference>
<protein>
    <submittedName>
        <fullName evidence="4">GNAT family N-acetyltransferase</fullName>
        <ecNumber evidence="4">2.3.1.-</ecNumber>
    </submittedName>
</protein>
<accession>A0ABU5HC64</accession>
<dbReference type="EC" id="2.3.1.-" evidence="4"/>
<reference evidence="4 5" key="1">
    <citation type="submission" date="2023-12" db="EMBL/GenBank/DDBJ databases">
        <title>the genome sequence of Hyalangium sp. s54d21.</title>
        <authorList>
            <person name="Zhang X."/>
        </authorList>
    </citation>
    <scope>NUCLEOTIDE SEQUENCE [LARGE SCALE GENOMIC DNA]</scope>
    <source>
        <strain evidence="5">s54d21</strain>
    </source>
</reference>
<feature type="domain" description="N-acetyltransferase" evidence="3">
    <location>
        <begin position="18"/>
        <end position="193"/>
    </location>
</feature>
<dbReference type="EMBL" id="JAXIVS010000013">
    <property type="protein sequence ID" value="MDY7231053.1"/>
    <property type="molecule type" value="Genomic_DNA"/>
</dbReference>
<dbReference type="InterPro" id="IPR016181">
    <property type="entry name" value="Acyl_CoA_acyltransferase"/>
</dbReference>
<keyword evidence="1 4" id="KW-0808">Transferase</keyword>
<keyword evidence="5" id="KW-1185">Reference proteome</keyword>
<evidence type="ECO:0000259" key="3">
    <source>
        <dbReference type="PROSITE" id="PS51186"/>
    </source>
</evidence>
<evidence type="ECO:0000256" key="2">
    <source>
        <dbReference type="ARBA" id="ARBA00023315"/>
    </source>
</evidence>
<dbReference type="CDD" id="cd04301">
    <property type="entry name" value="NAT_SF"/>
    <property type="match status" value="1"/>
</dbReference>
<proteinExistence type="predicted"/>